<gene>
    <name evidence="2" type="ORF">GCM10007420_06190</name>
</gene>
<protein>
    <submittedName>
        <fullName evidence="2">Competence damage-inducible protein A</fullName>
    </submittedName>
</protein>
<dbReference type="Gene3D" id="3.90.950.20">
    <property type="entry name" value="CinA-like"/>
    <property type="match status" value="1"/>
</dbReference>
<evidence type="ECO:0000259" key="1">
    <source>
        <dbReference type="Pfam" id="PF02464"/>
    </source>
</evidence>
<name>A0ABQ1XFY2_9PROT</name>
<dbReference type="NCBIfam" id="TIGR00199">
    <property type="entry name" value="PncC_domain"/>
    <property type="match status" value="1"/>
</dbReference>
<comment type="caution">
    <text evidence="2">The sequence shown here is derived from an EMBL/GenBank/DDBJ whole genome shotgun (WGS) entry which is preliminary data.</text>
</comment>
<dbReference type="SUPFAM" id="SSF142433">
    <property type="entry name" value="CinA-like"/>
    <property type="match status" value="1"/>
</dbReference>
<dbReference type="RefSeq" id="WP_188451089.1">
    <property type="nucleotide sequence ID" value="NZ_BMFS01000002.1"/>
</dbReference>
<evidence type="ECO:0000313" key="2">
    <source>
        <dbReference type="EMBL" id="GGG93473.1"/>
    </source>
</evidence>
<organism evidence="2 3">
    <name type="scientific">Glycocaulis albus</name>
    <dbReference type="NCBI Taxonomy" id="1382801"/>
    <lineage>
        <taxon>Bacteria</taxon>
        <taxon>Pseudomonadati</taxon>
        <taxon>Pseudomonadota</taxon>
        <taxon>Alphaproteobacteria</taxon>
        <taxon>Maricaulales</taxon>
        <taxon>Maricaulaceae</taxon>
        <taxon>Glycocaulis</taxon>
    </lineage>
</organism>
<dbReference type="InterPro" id="IPR036653">
    <property type="entry name" value="CinA-like_C"/>
</dbReference>
<sequence length="166" mass="16809">MSTLPAILVNAAQRLVELAAERGVSLATAESCTGGLVAASITEVAGSSAVLERGFVTYSNAAKAESLAVPVALIAQHGAVSEQVARAMAEGALFNSHADIAVSITGIAGPGGGSGEKPVGLVWFGLARRGEATRSERHVFAHLDRHGVREAAALEALRLLTDAATA</sequence>
<dbReference type="InterPro" id="IPR008136">
    <property type="entry name" value="CinA_C"/>
</dbReference>
<accession>A0ABQ1XFY2</accession>
<dbReference type="Proteomes" id="UP000648722">
    <property type="component" value="Unassembled WGS sequence"/>
</dbReference>
<evidence type="ECO:0000313" key="3">
    <source>
        <dbReference type="Proteomes" id="UP000648722"/>
    </source>
</evidence>
<feature type="domain" description="CinA C-terminal" evidence="1">
    <location>
        <begin position="12"/>
        <end position="162"/>
    </location>
</feature>
<dbReference type="EMBL" id="BMFS01000002">
    <property type="protein sequence ID" value="GGG93473.1"/>
    <property type="molecule type" value="Genomic_DNA"/>
</dbReference>
<proteinExistence type="predicted"/>
<dbReference type="Pfam" id="PF02464">
    <property type="entry name" value="CinA"/>
    <property type="match status" value="1"/>
</dbReference>
<reference evidence="3" key="1">
    <citation type="journal article" date="2019" name="Int. J. Syst. Evol. Microbiol.">
        <title>The Global Catalogue of Microorganisms (GCM) 10K type strain sequencing project: providing services to taxonomists for standard genome sequencing and annotation.</title>
        <authorList>
            <consortium name="The Broad Institute Genomics Platform"/>
            <consortium name="The Broad Institute Genome Sequencing Center for Infectious Disease"/>
            <person name="Wu L."/>
            <person name="Ma J."/>
        </authorList>
    </citation>
    <scope>NUCLEOTIDE SEQUENCE [LARGE SCALE GENOMIC DNA]</scope>
    <source>
        <strain evidence="3">CGMCC 1.12766</strain>
    </source>
</reference>
<keyword evidence="3" id="KW-1185">Reference proteome</keyword>